<reference evidence="4" key="1">
    <citation type="submission" date="2013-01" db="EMBL/GenBank/DDBJ databases">
        <title>Genome draft of Hydrogenophaga taeniospiralis 2K1.</title>
        <authorList>
            <person name="Gomila M."/>
            <person name="Lalucat J."/>
        </authorList>
    </citation>
    <scope>NUCLEOTIDE SEQUENCE</scope>
    <source>
        <strain evidence="4">CCUG 15921</strain>
    </source>
</reference>
<protein>
    <submittedName>
        <fullName evidence="4">Oxidoreductase dltE</fullName>
    </submittedName>
</protein>
<dbReference type="EMBL" id="AOGK01000023">
    <property type="protein sequence ID" value="MDG5977626.1"/>
    <property type="molecule type" value="Genomic_DNA"/>
</dbReference>
<evidence type="ECO:0000313" key="4">
    <source>
        <dbReference type="EMBL" id="MDG5977626.1"/>
    </source>
</evidence>
<dbReference type="PANTHER" id="PTHR44196:SF1">
    <property type="entry name" value="DEHYDROGENASE_REDUCTASE SDR FAMILY MEMBER 7B"/>
    <property type="match status" value="1"/>
</dbReference>
<dbReference type="SUPFAM" id="SSF51735">
    <property type="entry name" value="NAD(P)-binding Rossmann-fold domains"/>
    <property type="match status" value="1"/>
</dbReference>
<gene>
    <name evidence="4" type="ORF">H010_20381</name>
</gene>
<dbReference type="InterPro" id="IPR020904">
    <property type="entry name" value="Sc_DH/Rdtase_CS"/>
</dbReference>
<dbReference type="InterPro" id="IPR036291">
    <property type="entry name" value="NAD(P)-bd_dom_sf"/>
</dbReference>
<comment type="similarity">
    <text evidence="1 3">Belongs to the short-chain dehydrogenases/reductases (SDR) family.</text>
</comment>
<dbReference type="PRINTS" id="PR00081">
    <property type="entry name" value="GDHRDH"/>
</dbReference>
<evidence type="ECO:0000256" key="2">
    <source>
        <dbReference type="ARBA" id="ARBA00023002"/>
    </source>
</evidence>
<organism evidence="4 5">
    <name type="scientific">Hydrogenophaga taeniospiralis CCUG 15921</name>
    <dbReference type="NCBI Taxonomy" id="1281780"/>
    <lineage>
        <taxon>Bacteria</taxon>
        <taxon>Pseudomonadati</taxon>
        <taxon>Pseudomonadota</taxon>
        <taxon>Betaproteobacteria</taxon>
        <taxon>Burkholderiales</taxon>
        <taxon>Comamonadaceae</taxon>
        <taxon>Hydrogenophaga</taxon>
    </lineage>
</organism>
<dbReference type="Proteomes" id="UP001152876">
    <property type="component" value="Unassembled WGS sequence"/>
</dbReference>
<dbReference type="InterPro" id="IPR002347">
    <property type="entry name" value="SDR_fam"/>
</dbReference>
<name>A0A9X4SH39_9BURK</name>
<dbReference type="PROSITE" id="PS00061">
    <property type="entry name" value="ADH_SHORT"/>
    <property type="match status" value="1"/>
</dbReference>
<dbReference type="PANTHER" id="PTHR44196">
    <property type="entry name" value="DEHYDROGENASE/REDUCTASE SDR FAMILY MEMBER 7B"/>
    <property type="match status" value="1"/>
</dbReference>
<sequence length="244" mass="25830">MGRSWPRTLVTGATSGIGLALTRLLAESGTPVLALGRNAGALAPLQAKHPHLVFVRCDLSDLASLSAFATDLVAAHPDLACLINNAGLQHNLLFDESGSTAESIRQEIDVNLTAPITLTRALLPHLRSRPAAWVVNVTSGLAFAPKRGAAVYSATKAGLHLFTQALRLQMQGQSVRVVEAIMPLVDTPMTQGRGRDKLPAEAAAAQILEGLRVGRQDIWVGKARGIPWLQRIAPGVLGRIMQAG</sequence>
<evidence type="ECO:0000313" key="5">
    <source>
        <dbReference type="Proteomes" id="UP001152876"/>
    </source>
</evidence>
<dbReference type="GO" id="GO:0016020">
    <property type="term" value="C:membrane"/>
    <property type="evidence" value="ECO:0007669"/>
    <property type="project" value="TreeGrafter"/>
</dbReference>
<proteinExistence type="inferred from homology"/>
<keyword evidence="5" id="KW-1185">Reference proteome</keyword>
<evidence type="ECO:0000256" key="3">
    <source>
        <dbReference type="RuleBase" id="RU000363"/>
    </source>
</evidence>
<dbReference type="Gene3D" id="3.40.50.720">
    <property type="entry name" value="NAD(P)-binding Rossmann-like Domain"/>
    <property type="match status" value="1"/>
</dbReference>
<dbReference type="GO" id="GO:0016491">
    <property type="term" value="F:oxidoreductase activity"/>
    <property type="evidence" value="ECO:0007669"/>
    <property type="project" value="UniProtKB-KW"/>
</dbReference>
<comment type="caution">
    <text evidence="4">The sequence shown here is derived from an EMBL/GenBank/DDBJ whole genome shotgun (WGS) entry which is preliminary data.</text>
</comment>
<accession>A0A9X4SH39</accession>
<dbReference type="AlphaFoldDB" id="A0A9X4SH39"/>
<dbReference type="Pfam" id="PF00106">
    <property type="entry name" value="adh_short"/>
    <property type="match status" value="1"/>
</dbReference>
<dbReference type="PRINTS" id="PR00080">
    <property type="entry name" value="SDRFAMILY"/>
</dbReference>
<evidence type="ECO:0000256" key="1">
    <source>
        <dbReference type="ARBA" id="ARBA00006484"/>
    </source>
</evidence>
<keyword evidence="2" id="KW-0560">Oxidoreductase</keyword>